<dbReference type="PANTHER" id="PTHR33359">
    <property type="entry name" value="MOLYBDOPTERIN SYNTHASE SULFUR CARRIER SUBUNIT"/>
    <property type="match status" value="1"/>
</dbReference>
<dbReference type="InterPro" id="IPR003749">
    <property type="entry name" value="ThiS/MoaD-like"/>
</dbReference>
<dbReference type="GO" id="GO:1990133">
    <property type="term" value="C:molybdopterin adenylyltransferase complex"/>
    <property type="evidence" value="ECO:0007669"/>
    <property type="project" value="TreeGrafter"/>
</dbReference>
<proteinExistence type="inferred from homology"/>
<comment type="similarity">
    <text evidence="2">Belongs to the MoaD family.</text>
</comment>
<dbReference type="GO" id="GO:0000166">
    <property type="term" value="F:nucleotide binding"/>
    <property type="evidence" value="ECO:0007669"/>
    <property type="project" value="UniProtKB-KW"/>
</dbReference>
<dbReference type="InterPro" id="IPR044672">
    <property type="entry name" value="MOCS2A"/>
</dbReference>
<evidence type="ECO:0000313" key="5">
    <source>
        <dbReference type="Proteomes" id="UP000219327"/>
    </source>
</evidence>
<dbReference type="CDD" id="cd00754">
    <property type="entry name" value="Ubl_MoaD"/>
    <property type="match status" value="1"/>
</dbReference>
<dbReference type="GO" id="GO:0006777">
    <property type="term" value="P:Mo-molybdopterin cofactor biosynthetic process"/>
    <property type="evidence" value="ECO:0007669"/>
    <property type="project" value="InterPro"/>
</dbReference>
<comment type="caution">
    <text evidence="4">The sequence shown here is derived from an EMBL/GenBank/DDBJ whole genome shotgun (WGS) entry which is preliminary data.</text>
</comment>
<dbReference type="AlphaFoldDB" id="A0A2A5WU91"/>
<evidence type="ECO:0000256" key="1">
    <source>
        <dbReference type="ARBA" id="ARBA00022741"/>
    </source>
</evidence>
<dbReference type="PANTHER" id="PTHR33359:SF1">
    <property type="entry name" value="MOLYBDOPTERIN SYNTHASE SULFUR CARRIER SUBUNIT"/>
    <property type="match status" value="1"/>
</dbReference>
<sequence length="81" mass="8742">MITVLFFAGLKETIGQGSMSVTLTDVKLSKLVEHIVSDQPSWREALTAENIVVSVNQEIVREDILISTGDEVAFLPPVTGG</sequence>
<evidence type="ECO:0000313" key="4">
    <source>
        <dbReference type="EMBL" id="PDH39848.1"/>
    </source>
</evidence>
<dbReference type="Pfam" id="PF02597">
    <property type="entry name" value="ThiS"/>
    <property type="match status" value="1"/>
</dbReference>
<dbReference type="Proteomes" id="UP000219327">
    <property type="component" value="Unassembled WGS sequence"/>
</dbReference>
<dbReference type="EMBL" id="NTKD01000018">
    <property type="protein sequence ID" value="PDH39848.1"/>
    <property type="molecule type" value="Genomic_DNA"/>
</dbReference>
<keyword evidence="1" id="KW-0547">Nucleotide-binding</keyword>
<dbReference type="UniPathway" id="UPA00344"/>
<protein>
    <recommendedName>
        <fullName evidence="3">Molybdopterin synthase sulfur carrier subunit</fullName>
    </recommendedName>
</protein>
<dbReference type="InterPro" id="IPR016155">
    <property type="entry name" value="Mopterin_synth/thiamin_S_b"/>
</dbReference>
<dbReference type="InterPro" id="IPR012675">
    <property type="entry name" value="Beta-grasp_dom_sf"/>
</dbReference>
<evidence type="ECO:0000256" key="3">
    <source>
        <dbReference type="ARBA" id="ARBA00024247"/>
    </source>
</evidence>
<dbReference type="SUPFAM" id="SSF54285">
    <property type="entry name" value="MoaD/ThiS"/>
    <property type="match status" value="1"/>
</dbReference>
<reference evidence="4 5" key="1">
    <citation type="submission" date="2017-08" db="EMBL/GenBank/DDBJ databases">
        <title>Fine stratification of microbial communities through a metagenomic profile of the photic zone.</title>
        <authorList>
            <person name="Haro-Moreno J.M."/>
            <person name="Lopez-Perez M."/>
            <person name="De La Torre J."/>
            <person name="Picazo A."/>
            <person name="Camacho A."/>
            <person name="Rodriguez-Valera F."/>
        </authorList>
    </citation>
    <scope>NUCLEOTIDE SEQUENCE [LARGE SCALE GENOMIC DNA]</scope>
    <source>
        <strain evidence="4">MED-G24</strain>
    </source>
</reference>
<gene>
    <name evidence="4" type="ORF">CNE99_04715</name>
</gene>
<accession>A0A2A5WU91</accession>
<evidence type="ECO:0000256" key="2">
    <source>
        <dbReference type="ARBA" id="ARBA00024200"/>
    </source>
</evidence>
<dbReference type="Gene3D" id="3.10.20.30">
    <property type="match status" value="1"/>
</dbReference>
<name>A0A2A5WU91_9GAMM</name>
<organism evidence="4 5">
    <name type="scientific">OM182 bacterium MED-G24</name>
    <dbReference type="NCBI Taxonomy" id="1986255"/>
    <lineage>
        <taxon>Bacteria</taxon>
        <taxon>Pseudomonadati</taxon>
        <taxon>Pseudomonadota</taxon>
        <taxon>Gammaproteobacteria</taxon>
        <taxon>OMG group</taxon>
        <taxon>OM182 clade</taxon>
    </lineage>
</organism>